<evidence type="ECO:0000313" key="3">
    <source>
        <dbReference type="Proteomes" id="UP000694044"/>
    </source>
</evidence>
<feature type="region of interest" description="Disordered" evidence="1">
    <location>
        <begin position="166"/>
        <end position="316"/>
    </location>
</feature>
<organism evidence="2 3">
    <name type="scientific">Phytophthora pseudosyringae</name>
    <dbReference type="NCBI Taxonomy" id="221518"/>
    <lineage>
        <taxon>Eukaryota</taxon>
        <taxon>Sar</taxon>
        <taxon>Stramenopiles</taxon>
        <taxon>Oomycota</taxon>
        <taxon>Peronosporomycetes</taxon>
        <taxon>Peronosporales</taxon>
        <taxon>Peronosporaceae</taxon>
        <taxon>Phytophthora</taxon>
    </lineage>
</organism>
<feature type="compositionally biased region" description="Basic and acidic residues" evidence="1">
    <location>
        <begin position="227"/>
        <end position="237"/>
    </location>
</feature>
<dbReference type="EMBL" id="JAGDFM010000162">
    <property type="protein sequence ID" value="KAG7383936.1"/>
    <property type="molecule type" value="Genomic_DNA"/>
</dbReference>
<feature type="compositionally biased region" description="Polar residues" evidence="1">
    <location>
        <begin position="171"/>
        <end position="180"/>
    </location>
</feature>
<protein>
    <submittedName>
        <fullName evidence="2">Uncharacterized protein</fullName>
    </submittedName>
</protein>
<feature type="compositionally biased region" description="Polar residues" evidence="1">
    <location>
        <begin position="242"/>
        <end position="258"/>
    </location>
</feature>
<dbReference type="Proteomes" id="UP000694044">
    <property type="component" value="Unassembled WGS sequence"/>
</dbReference>
<feature type="region of interest" description="Disordered" evidence="1">
    <location>
        <begin position="1"/>
        <end position="20"/>
    </location>
</feature>
<comment type="caution">
    <text evidence="2">The sequence shown here is derived from an EMBL/GenBank/DDBJ whole genome shotgun (WGS) entry which is preliminary data.</text>
</comment>
<evidence type="ECO:0000256" key="1">
    <source>
        <dbReference type="SAM" id="MobiDB-lite"/>
    </source>
</evidence>
<accession>A0A8T1VSK5</accession>
<sequence>MFATEAEPIDQLFPPAASPAGNNKFRSANCLENPSEPYVPAKVIRFRRSSCHAYAAIAMTGRRSSLVANILCVAQSSVAAIAMGQPTESPTSAGAVLPSSPLGWDGKCQNCRKLMSRCVCFQESEGDAAPFHTSAAASPRTADASETRPLWNALRKMHRQSAAARLVLVQPPTSARPSGSRSKENLRKRSEALPPLSAPSGTSTPRARHPLHRRSDARPPQSSTRRGSREPGREPSPERPSITSRKGQLQRAGITSSRHSLKRDAKDAGVMRSVRSTSSIDKRGDVGVSRPKEKLSDGPEEGSPHDDENDETVWEL</sequence>
<evidence type="ECO:0000313" key="2">
    <source>
        <dbReference type="EMBL" id="KAG7383936.1"/>
    </source>
</evidence>
<keyword evidence="3" id="KW-1185">Reference proteome</keyword>
<dbReference type="OrthoDB" id="125527at2759"/>
<reference evidence="2" key="1">
    <citation type="submission" date="2021-02" db="EMBL/GenBank/DDBJ databases">
        <authorList>
            <person name="Palmer J.M."/>
        </authorList>
    </citation>
    <scope>NUCLEOTIDE SEQUENCE</scope>
    <source>
        <strain evidence="2">SCRP734</strain>
    </source>
</reference>
<feature type="compositionally biased region" description="Basic and acidic residues" evidence="1">
    <location>
        <begin position="280"/>
        <end position="306"/>
    </location>
</feature>
<dbReference type="AlphaFoldDB" id="A0A8T1VSK5"/>
<proteinExistence type="predicted"/>
<name>A0A8T1VSK5_9STRA</name>
<feature type="compositionally biased region" description="Acidic residues" evidence="1">
    <location>
        <begin position="307"/>
        <end position="316"/>
    </location>
</feature>
<feature type="compositionally biased region" description="Basic and acidic residues" evidence="1">
    <location>
        <begin position="181"/>
        <end position="191"/>
    </location>
</feature>
<gene>
    <name evidence="2" type="ORF">PHYPSEUDO_003188</name>
</gene>